<dbReference type="PANTHER" id="PTHR36919">
    <property type="entry name" value="BLR1215 PROTEIN"/>
    <property type="match status" value="1"/>
</dbReference>
<dbReference type="EMBL" id="RCHD01000017">
    <property type="protein sequence ID" value="RLL35380.1"/>
    <property type="molecule type" value="Genomic_DNA"/>
</dbReference>
<evidence type="ECO:0000313" key="3">
    <source>
        <dbReference type="EMBL" id="RKG51720.1"/>
    </source>
</evidence>
<evidence type="ECO:0000256" key="1">
    <source>
        <dbReference type="SAM" id="SignalP"/>
    </source>
</evidence>
<feature type="domain" description="DUF2147" evidence="2">
    <location>
        <begin position="31"/>
        <end position="152"/>
    </location>
</feature>
<dbReference type="PANTHER" id="PTHR36919:SF3">
    <property type="entry name" value="BLL5882 PROTEIN"/>
    <property type="match status" value="1"/>
</dbReference>
<evidence type="ECO:0000313" key="6">
    <source>
        <dbReference type="Proteomes" id="UP000267166"/>
    </source>
</evidence>
<protein>
    <submittedName>
        <fullName evidence="3">DUF2147 domain-containing protein</fullName>
    </submittedName>
</protein>
<dbReference type="Gene3D" id="2.40.128.520">
    <property type="match status" value="1"/>
</dbReference>
<dbReference type="EMBL" id="RAXZ01000014">
    <property type="protein sequence ID" value="RKG51720.1"/>
    <property type="molecule type" value="Genomic_DNA"/>
</dbReference>
<evidence type="ECO:0000313" key="7">
    <source>
        <dbReference type="Proteomes" id="UP000273105"/>
    </source>
</evidence>
<evidence type="ECO:0000259" key="2">
    <source>
        <dbReference type="Pfam" id="PF09917"/>
    </source>
</evidence>
<evidence type="ECO:0000313" key="4">
    <source>
        <dbReference type="EMBL" id="RLL35380.1"/>
    </source>
</evidence>
<reference evidence="3 8" key="2">
    <citation type="submission" date="2018-09" db="EMBL/GenBank/DDBJ databases">
        <title>The draft genome of Acinetobacter spp. strains.</title>
        <authorList>
            <person name="Qin J."/>
            <person name="Feng Y."/>
            <person name="Zong Z."/>
        </authorList>
    </citation>
    <scope>NUCLEOTIDE SEQUENCE [LARGE SCALE GENOMIC DNA]</scope>
    <source>
        <strain evidence="3 8">WCHAc060002</strain>
    </source>
</reference>
<feature type="signal peptide" evidence="1">
    <location>
        <begin position="1"/>
        <end position="23"/>
    </location>
</feature>
<dbReference type="EMBL" id="RCHE01000028">
    <property type="protein sequence ID" value="RLL42555.1"/>
    <property type="molecule type" value="Genomic_DNA"/>
</dbReference>
<accession>A0A498D0R6</accession>
<reference evidence="6 7" key="1">
    <citation type="submission" date="2018-09" db="EMBL/GenBank/DDBJ databases">
        <title>The draft genome of Acinetobacter sp. strains.</title>
        <authorList>
            <person name="Qin J."/>
            <person name="Feng Y."/>
            <person name="Zong Z."/>
        </authorList>
    </citation>
    <scope>NUCLEOTIDE SEQUENCE [LARGE SCALE GENOMIC DNA]</scope>
    <source>
        <strain evidence="5 7">WCHAc060001</strain>
        <strain evidence="4 6">WCHAc060003</strain>
    </source>
</reference>
<dbReference type="RefSeq" id="WP_106985529.1">
    <property type="nucleotide sequence ID" value="NZ_CP035934.2"/>
</dbReference>
<evidence type="ECO:0000313" key="5">
    <source>
        <dbReference type="EMBL" id="RLL42555.1"/>
    </source>
</evidence>
<feature type="chain" id="PRO_5044588289" evidence="1">
    <location>
        <begin position="24"/>
        <end position="154"/>
    </location>
</feature>
<gene>
    <name evidence="3" type="ORF">D7V64_11050</name>
    <name evidence="5" type="ORF">D9K79_11810</name>
    <name evidence="4" type="ORF">D9K80_08735</name>
</gene>
<name>A0A3A8G8T5_9GAMM</name>
<dbReference type="Pfam" id="PF09917">
    <property type="entry name" value="DUF2147"/>
    <property type="match status" value="1"/>
</dbReference>
<keyword evidence="7" id="KW-1185">Reference proteome</keyword>
<dbReference type="Proteomes" id="UP000273105">
    <property type="component" value="Unassembled WGS sequence"/>
</dbReference>
<dbReference type="InterPro" id="IPR019223">
    <property type="entry name" value="DUF2147"/>
</dbReference>
<proteinExistence type="predicted"/>
<dbReference type="AlphaFoldDB" id="A0A3A8G8T5"/>
<dbReference type="Proteomes" id="UP000281084">
    <property type="component" value="Unassembled WGS sequence"/>
</dbReference>
<evidence type="ECO:0000313" key="8">
    <source>
        <dbReference type="Proteomes" id="UP000281084"/>
    </source>
</evidence>
<dbReference type="Proteomes" id="UP000267166">
    <property type="component" value="Unassembled WGS sequence"/>
</dbReference>
<accession>A0A3A8G8T5</accession>
<keyword evidence="1" id="KW-0732">Signal</keyword>
<comment type="caution">
    <text evidence="3">The sequence shown here is derived from an EMBL/GenBank/DDBJ whole genome shotgun (WGS) entry which is preliminary data.</text>
</comment>
<sequence>MKKHPFTALILAFSFVASVPAWAATSDPLVGTWKTIDDRTGYSLSDVIIQKNKNNEYSAKIINVRSVPGAESMTTCIKCTGPEKNQPLVGLTTLTGLTTDPHNALEFNGGHLLDPKSGQRYQARARLMSNGKHLIIRSSMEGAAVGRNITWVKN</sequence>
<organism evidence="3 8">
    <name type="scientific">Acinetobacter cumulans</name>
    <dbReference type="NCBI Taxonomy" id="2136182"/>
    <lineage>
        <taxon>Bacteria</taxon>
        <taxon>Pseudomonadati</taxon>
        <taxon>Pseudomonadota</taxon>
        <taxon>Gammaproteobacteria</taxon>
        <taxon>Moraxellales</taxon>
        <taxon>Moraxellaceae</taxon>
        <taxon>Acinetobacter</taxon>
    </lineage>
</organism>